<keyword evidence="4" id="KW-0046">Antibiotic resistance</keyword>
<dbReference type="OrthoDB" id="9087497at2"/>
<gene>
    <name evidence="7" type="ORF">AWC30_00765</name>
</gene>
<dbReference type="GO" id="GO:0019290">
    <property type="term" value="P:siderophore biosynthetic process"/>
    <property type="evidence" value="ECO:0007669"/>
    <property type="project" value="InterPro"/>
</dbReference>
<dbReference type="AlphaFoldDB" id="A0A1X2ENR0"/>
<evidence type="ECO:0000259" key="6">
    <source>
        <dbReference type="PROSITE" id="PS51186"/>
    </source>
</evidence>
<dbReference type="Proteomes" id="UP000193090">
    <property type="component" value="Unassembled WGS sequence"/>
</dbReference>
<dbReference type="Gene3D" id="3.40.630.30">
    <property type="match status" value="1"/>
</dbReference>
<dbReference type="SUPFAM" id="SSF55729">
    <property type="entry name" value="Acyl-CoA N-acyltransferases (Nat)"/>
    <property type="match status" value="1"/>
</dbReference>
<dbReference type="PROSITE" id="PS51186">
    <property type="entry name" value="GNAT"/>
    <property type="match status" value="1"/>
</dbReference>
<protein>
    <recommendedName>
        <fullName evidence="3">Lysine N-acyltransferase MbtK</fullName>
    </recommendedName>
    <alternativeName>
        <fullName evidence="5">Mycobactin synthase protein K</fullName>
    </alternativeName>
</protein>
<dbReference type="UniPathway" id="UPA00011"/>
<evidence type="ECO:0000256" key="4">
    <source>
        <dbReference type="ARBA" id="ARBA00023251"/>
    </source>
</evidence>
<comment type="caution">
    <text evidence="7">The sequence shown here is derived from an EMBL/GenBank/DDBJ whole genome shotgun (WGS) entry which is preliminary data.</text>
</comment>
<dbReference type="PANTHER" id="PTHR31438:SF1">
    <property type="entry name" value="LYSINE N-ACYLTRANSFERASE C17G9.06C-RELATED"/>
    <property type="match status" value="1"/>
</dbReference>
<organism evidence="7 8">
    <name type="scientific">Mycolicibacillus trivialis</name>
    <dbReference type="NCBI Taxonomy" id="1798"/>
    <lineage>
        <taxon>Bacteria</taxon>
        <taxon>Bacillati</taxon>
        <taxon>Actinomycetota</taxon>
        <taxon>Actinomycetes</taxon>
        <taxon>Mycobacteriales</taxon>
        <taxon>Mycobacteriaceae</taxon>
        <taxon>Mycolicibacillus</taxon>
    </lineage>
</organism>
<keyword evidence="7" id="KW-0808">Transferase</keyword>
<accession>A0A1X2ENR0</accession>
<sequence>MTAVPDFSQRRSAVDHAEFAGEFSLRPLDIDRDLDLIHGWMNDPDVAEFWRKAWPREHIAAYLRDQQQSSHSAAYVGELSGAPMSYWELYRADLDPLAEYYPACAHDAGVHLLIGPTHCRGRGLAETLLRLVSGWQLAADPKATRVVGEPDVRNERVIRVAERAGFRRVTTIDLPDKRAALIIRERPS</sequence>
<dbReference type="EMBL" id="LQPZ01000012">
    <property type="protein sequence ID" value="ORX07312.1"/>
    <property type="molecule type" value="Genomic_DNA"/>
</dbReference>
<dbReference type="Pfam" id="PF13523">
    <property type="entry name" value="Acetyltransf_8"/>
    <property type="match status" value="1"/>
</dbReference>
<evidence type="ECO:0000313" key="7">
    <source>
        <dbReference type="EMBL" id="ORX07312.1"/>
    </source>
</evidence>
<dbReference type="InterPro" id="IPR000182">
    <property type="entry name" value="GNAT_dom"/>
</dbReference>
<dbReference type="InterPro" id="IPR016181">
    <property type="entry name" value="Acyl_CoA_acyltransferase"/>
</dbReference>
<dbReference type="GO" id="GO:0016410">
    <property type="term" value="F:N-acyltransferase activity"/>
    <property type="evidence" value="ECO:0007669"/>
    <property type="project" value="TreeGrafter"/>
</dbReference>
<evidence type="ECO:0000256" key="3">
    <source>
        <dbReference type="ARBA" id="ARBA00020586"/>
    </source>
</evidence>
<comment type="pathway">
    <text evidence="2">Siderophore biosynthesis; mycobactin biosynthesis.</text>
</comment>
<evidence type="ECO:0000256" key="5">
    <source>
        <dbReference type="ARBA" id="ARBA00031122"/>
    </source>
</evidence>
<dbReference type="GO" id="GO:0046677">
    <property type="term" value="P:response to antibiotic"/>
    <property type="evidence" value="ECO:0007669"/>
    <property type="project" value="UniProtKB-KW"/>
</dbReference>
<dbReference type="SMART" id="SM01006">
    <property type="entry name" value="AlcB"/>
    <property type="match status" value="1"/>
</dbReference>
<reference evidence="7 8" key="1">
    <citation type="submission" date="2016-01" db="EMBL/GenBank/DDBJ databases">
        <title>The new phylogeny of the genus Mycobacterium.</title>
        <authorList>
            <person name="Tarcisio F."/>
            <person name="Conor M."/>
            <person name="Antonella G."/>
            <person name="Elisabetta G."/>
            <person name="Giulia F.S."/>
            <person name="Sara T."/>
            <person name="Anna F."/>
            <person name="Clotilde B."/>
            <person name="Roberto B."/>
            <person name="Veronica D.S."/>
            <person name="Fabio R."/>
            <person name="Monica P."/>
            <person name="Olivier J."/>
            <person name="Enrico T."/>
            <person name="Nicola S."/>
        </authorList>
    </citation>
    <scope>NUCLEOTIDE SEQUENCE [LARGE SCALE GENOMIC DNA]</scope>
    <source>
        <strain evidence="7 8">DSM 44153</strain>
    </source>
</reference>
<comment type="function">
    <text evidence="1">Acyltransferase required for the direct transfer of medium- to long-chain fatty acyl moieties from a carrier protein (MbtL) on to the epsilon-amino group of lysine residue in the mycobactin core.</text>
</comment>
<evidence type="ECO:0000313" key="8">
    <source>
        <dbReference type="Proteomes" id="UP000193090"/>
    </source>
</evidence>
<dbReference type="InterPro" id="IPR019432">
    <property type="entry name" value="Acyltransferase_MbtK/IucB-like"/>
</dbReference>
<feature type="domain" description="N-acetyltransferase" evidence="6">
    <location>
        <begin position="23"/>
        <end position="187"/>
    </location>
</feature>
<keyword evidence="8" id="KW-1185">Reference proteome</keyword>
<evidence type="ECO:0000256" key="1">
    <source>
        <dbReference type="ARBA" id="ARBA00003818"/>
    </source>
</evidence>
<dbReference type="RefSeq" id="WP_085108916.1">
    <property type="nucleotide sequence ID" value="NZ_JACKSN010000111.1"/>
</dbReference>
<dbReference type="STRING" id="1798.AWC30_00765"/>
<dbReference type="PANTHER" id="PTHR31438">
    <property type="entry name" value="LYSINE N-ACYLTRANSFERASE C17G9.06C-RELATED"/>
    <property type="match status" value="1"/>
</dbReference>
<proteinExistence type="predicted"/>
<name>A0A1X2ENR0_9MYCO</name>
<evidence type="ECO:0000256" key="2">
    <source>
        <dbReference type="ARBA" id="ARBA00005102"/>
    </source>
</evidence>